<dbReference type="PROSITE" id="PS00211">
    <property type="entry name" value="ABC_TRANSPORTER_1"/>
    <property type="match status" value="1"/>
</dbReference>
<evidence type="ECO:0000313" key="7">
    <source>
        <dbReference type="Proteomes" id="UP000305888"/>
    </source>
</evidence>
<reference evidence="6 7" key="1">
    <citation type="submission" date="2019-06" db="EMBL/GenBank/DDBJ databases">
        <title>Genome sequence of Rhodobacteraceae bacterium D4M1.</title>
        <authorList>
            <person name="Cao J."/>
        </authorList>
    </citation>
    <scope>NUCLEOTIDE SEQUENCE [LARGE SCALE GENOMIC DNA]</scope>
    <source>
        <strain evidence="6 7">D4M1</strain>
        <plasmid evidence="7">pd4m1a</plasmid>
    </source>
</reference>
<dbReference type="AlphaFoldDB" id="A0A5B8FZK5"/>
<dbReference type="GO" id="GO:0005524">
    <property type="term" value="F:ATP binding"/>
    <property type="evidence" value="ECO:0007669"/>
    <property type="project" value="UniProtKB-KW"/>
</dbReference>
<evidence type="ECO:0000313" key="6">
    <source>
        <dbReference type="EMBL" id="QDL93895.1"/>
    </source>
</evidence>
<dbReference type="InterPro" id="IPR027417">
    <property type="entry name" value="P-loop_NTPase"/>
</dbReference>
<dbReference type="KEGG" id="ppru:FDP22_18600"/>
<dbReference type="InterPro" id="IPR003439">
    <property type="entry name" value="ABC_transporter-like_ATP-bd"/>
</dbReference>
<dbReference type="SUPFAM" id="SSF52540">
    <property type="entry name" value="P-loop containing nucleoside triphosphate hydrolases"/>
    <property type="match status" value="1"/>
</dbReference>
<dbReference type="InterPro" id="IPR050166">
    <property type="entry name" value="ABC_transporter_ATP-bind"/>
</dbReference>
<sequence>MSGPAPVSIDIWVKRFGAREVLRDIALTLAPGERVAVLGPSGVGKSTLLRIAAGLDTAFEGTVRGAGRVAMVFQEPTLLPWRSARDNLVLAARIPAAEAEAALASVGLAGRGEAFPGHLSLGQQRRLALARALCARPEFLVLDEPFASLDAETAAGMRALTARLVAECGATTLLVTHAPAEAEALADRILVMSGTPAQLRPRGRSSGER</sequence>
<dbReference type="PANTHER" id="PTHR42788:SF19">
    <property type="entry name" value="ALIPHATIC SULFONATES IMPORT ATP-BINDING PROTEIN SSUB 2"/>
    <property type="match status" value="1"/>
</dbReference>
<dbReference type="InterPro" id="IPR017871">
    <property type="entry name" value="ABC_transporter-like_CS"/>
</dbReference>
<dbReference type="InterPro" id="IPR003593">
    <property type="entry name" value="AAA+_ATPase"/>
</dbReference>
<organism evidence="6 7">
    <name type="scientific">Paroceanicella profunda</name>
    <dbReference type="NCBI Taxonomy" id="2579971"/>
    <lineage>
        <taxon>Bacteria</taxon>
        <taxon>Pseudomonadati</taxon>
        <taxon>Pseudomonadota</taxon>
        <taxon>Alphaproteobacteria</taxon>
        <taxon>Rhodobacterales</taxon>
        <taxon>Paracoccaceae</taxon>
        <taxon>Paroceanicella</taxon>
    </lineage>
</organism>
<name>A0A5B8FZK5_9RHOB</name>
<evidence type="ECO:0000256" key="4">
    <source>
        <dbReference type="ARBA" id="ARBA00022840"/>
    </source>
</evidence>
<feature type="domain" description="ABC transporter" evidence="5">
    <location>
        <begin position="7"/>
        <end position="209"/>
    </location>
</feature>
<dbReference type="Pfam" id="PF00005">
    <property type="entry name" value="ABC_tran"/>
    <property type="match status" value="1"/>
</dbReference>
<proteinExistence type="inferred from homology"/>
<keyword evidence="3" id="KW-0547">Nucleotide-binding</keyword>
<accession>A0A5B8FZK5</accession>
<evidence type="ECO:0000259" key="5">
    <source>
        <dbReference type="PROSITE" id="PS50893"/>
    </source>
</evidence>
<dbReference type="PANTHER" id="PTHR42788">
    <property type="entry name" value="TAURINE IMPORT ATP-BINDING PROTEIN-RELATED"/>
    <property type="match status" value="1"/>
</dbReference>
<dbReference type="Proteomes" id="UP000305888">
    <property type="component" value="Plasmid pD4M1A"/>
</dbReference>
<dbReference type="RefSeq" id="WP_138573796.1">
    <property type="nucleotide sequence ID" value="NZ_CP040819.1"/>
</dbReference>
<dbReference type="EMBL" id="CP040819">
    <property type="protein sequence ID" value="QDL93895.1"/>
    <property type="molecule type" value="Genomic_DNA"/>
</dbReference>
<dbReference type="SMART" id="SM00382">
    <property type="entry name" value="AAA"/>
    <property type="match status" value="1"/>
</dbReference>
<protein>
    <submittedName>
        <fullName evidence="6">ABC transporter ATP-binding protein</fullName>
    </submittedName>
</protein>
<comment type="similarity">
    <text evidence="1">Belongs to the ABC transporter superfamily.</text>
</comment>
<evidence type="ECO:0000256" key="2">
    <source>
        <dbReference type="ARBA" id="ARBA00022448"/>
    </source>
</evidence>
<keyword evidence="6" id="KW-0614">Plasmid</keyword>
<dbReference type="OrthoDB" id="9802264at2"/>
<dbReference type="Gene3D" id="3.40.50.300">
    <property type="entry name" value="P-loop containing nucleotide triphosphate hydrolases"/>
    <property type="match status" value="1"/>
</dbReference>
<gene>
    <name evidence="6" type="ORF">FDP22_18600</name>
</gene>
<keyword evidence="2" id="KW-0813">Transport</keyword>
<keyword evidence="7" id="KW-1185">Reference proteome</keyword>
<dbReference type="GO" id="GO:0016887">
    <property type="term" value="F:ATP hydrolysis activity"/>
    <property type="evidence" value="ECO:0007669"/>
    <property type="project" value="InterPro"/>
</dbReference>
<keyword evidence="4 6" id="KW-0067">ATP-binding</keyword>
<dbReference type="PROSITE" id="PS50893">
    <property type="entry name" value="ABC_TRANSPORTER_2"/>
    <property type="match status" value="1"/>
</dbReference>
<evidence type="ECO:0000256" key="3">
    <source>
        <dbReference type="ARBA" id="ARBA00022741"/>
    </source>
</evidence>
<geneLocation type="plasmid" evidence="7">
    <name>pd4m1a</name>
</geneLocation>
<evidence type="ECO:0000256" key="1">
    <source>
        <dbReference type="ARBA" id="ARBA00005417"/>
    </source>
</evidence>